<dbReference type="InterPro" id="IPR040198">
    <property type="entry name" value="Fido_containing"/>
</dbReference>
<dbReference type="EMBL" id="VOLT01000007">
    <property type="protein sequence ID" value="TWX66879.1"/>
    <property type="molecule type" value="Genomic_DNA"/>
</dbReference>
<evidence type="ECO:0000256" key="7">
    <source>
        <dbReference type="ARBA" id="ARBA00022989"/>
    </source>
</evidence>
<evidence type="ECO:0000256" key="4">
    <source>
        <dbReference type="ARBA" id="ARBA00022741"/>
    </source>
</evidence>
<evidence type="ECO:0000256" key="11">
    <source>
        <dbReference type="PIRSR" id="PIRSR640198-3"/>
    </source>
</evidence>
<dbReference type="PANTHER" id="PTHR13504:SF34">
    <property type="entry name" value="PROTEIN ADENYLYLTRANSFERASE FICD"/>
    <property type="match status" value="1"/>
</dbReference>
<evidence type="ECO:0000259" key="12">
    <source>
        <dbReference type="PROSITE" id="PS51459"/>
    </source>
</evidence>
<evidence type="ECO:0000256" key="2">
    <source>
        <dbReference type="ARBA" id="ARBA00022692"/>
    </source>
</evidence>
<evidence type="ECO:0000313" key="13">
    <source>
        <dbReference type="EMBL" id="TWX66879.1"/>
    </source>
</evidence>
<organism evidence="13 14">
    <name type="scientific">Colwellia demingiae</name>
    <dbReference type="NCBI Taxonomy" id="89401"/>
    <lineage>
        <taxon>Bacteria</taxon>
        <taxon>Pseudomonadati</taxon>
        <taxon>Pseudomonadota</taxon>
        <taxon>Gammaproteobacteria</taxon>
        <taxon>Alteromonadales</taxon>
        <taxon>Colwelliaceae</taxon>
        <taxon>Colwellia</taxon>
    </lineage>
</organism>
<feature type="active site" evidence="9">
    <location>
        <position position="248"/>
    </location>
</feature>
<comment type="subcellular location">
    <subcellularLocation>
        <location evidence="1">Membrane</location>
        <topology evidence="1">Single-pass membrane protein</topology>
    </subcellularLocation>
</comment>
<keyword evidence="4 10" id="KW-0547">Nucleotide-binding</keyword>
<dbReference type="GO" id="GO:0016020">
    <property type="term" value="C:membrane"/>
    <property type="evidence" value="ECO:0007669"/>
    <property type="project" value="UniProtKB-SubCell"/>
</dbReference>
<dbReference type="Gene3D" id="1.10.3290.10">
    <property type="entry name" value="Fido-like domain"/>
    <property type="match status" value="1"/>
</dbReference>
<protein>
    <submittedName>
        <fullName evidence="13">Fic family protein</fullName>
    </submittedName>
</protein>
<sequence length="333" mass="37344">MRQNNTEKEVVLNYISSANKAVTISDIKTATDFQVDNRTVLRWLNSAAKQGLVVITGERKARKYVSVPVKSKPTFKFLEGLPSSKQQELLSMLRTLWTHNSTALEGNTLNLGETQFILNEGLTVSGKPLKDHKEVMGHATAIDLLYDMVSSELTVSKIKLLHKAVQTDIIFDIDKPYGDFKVVPNGTYLILDDLLEGKSSVYHAYSRPFDVPKLIVGLVEYIESCKPHSIDEAITMYATAHLIFGQIHPFWDGNGRIARLIANLILLRAGFAPLVIPATRRLDYITILSKYSAKYEAPSVGKPLYHVGNELKAFINFSKECYQDTINLIENIK</sequence>
<dbReference type="InterPro" id="IPR036597">
    <property type="entry name" value="Fido-like_dom_sf"/>
</dbReference>
<evidence type="ECO:0000256" key="3">
    <source>
        <dbReference type="ARBA" id="ARBA00022737"/>
    </source>
</evidence>
<evidence type="ECO:0000256" key="9">
    <source>
        <dbReference type="PIRSR" id="PIRSR640198-1"/>
    </source>
</evidence>
<feature type="domain" description="Fido" evidence="12">
    <location>
        <begin position="153"/>
        <end position="320"/>
    </location>
</feature>
<keyword evidence="3" id="KW-0677">Repeat</keyword>
<dbReference type="PROSITE" id="PS51459">
    <property type="entry name" value="FIDO"/>
    <property type="match status" value="1"/>
</dbReference>
<name>A0A5C6QDD9_9GAMM</name>
<reference evidence="13 14" key="1">
    <citation type="submission" date="2019-07" db="EMBL/GenBank/DDBJ databases">
        <title>Genomes of sea-ice associated Colwellia species.</title>
        <authorList>
            <person name="Bowman J.P."/>
        </authorList>
    </citation>
    <scope>NUCLEOTIDE SEQUENCE [LARGE SCALE GENOMIC DNA]</scope>
    <source>
        <strain evidence="13 14">ACAM 459</strain>
    </source>
</reference>
<dbReference type="Pfam" id="PF02661">
    <property type="entry name" value="Fic"/>
    <property type="match status" value="1"/>
</dbReference>
<feature type="binding site" evidence="10">
    <location>
        <begin position="252"/>
        <end position="259"/>
    </location>
    <ligand>
        <name>ATP</name>
        <dbReference type="ChEBI" id="CHEBI:30616"/>
    </ligand>
</feature>
<gene>
    <name evidence="13" type="ORF">ESZ36_15110</name>
</gene>
<evidence type="ECO:0000313" key="14">
    <source>
        <dbReference type="Proteomes" id="UP000321822"/>
    </source>
</evidence>
<evidence type="ECO:0000256" key="1">
    <source>
        <dbReference type="ARBA" id="ARBA00004167"/>
    </source>
</evidence>
<evidence type="ECO:0000256" key="10">
    <source>
        <dbReference type="PIRSR" id="PIRSR640198-2"/>
    </source>
</evidence>
<evidence type="ECO:0000256" key="8">
    <source>
        <dbReference type="ARBA" id="ARBA00023136"/>
    </source>
</evidence>
<dbReference type="OrthoDB" id="9807853at2"/>
<keyword evidence="8" id="KW-0472">Membrane</keyword>
<dbReference type="GO" id="GO:0005524">
    <property type="term" value="F:ATP binding"/>
    <property type="evidence" value="ECO:0007669"/>
    <property type="project" value="UniProtKB-KW"/>
</dbReference>
<evidence type="ECO:0000256" key="5">
    <source>
        <dbReference type="ARBA" id="ARBA00022803"/>
    </source>
</evidence>
<dbReference type="AlphaFoldDB" id="A0A5C6QDD9"/>
<dbReference type="InterPro" id="IPR003812">
    <property type="entry name" value="Fido"/>
</dbReference>
<evidence type="ECO:0000256" key="6">
    <source>
        <dbReference type="ARBA" id="ARBA00022840"/>
    </source>
</evidence>
<proteinExistence type="predicted"/>
<dbReference type="Proteomes" id="UP000321822">
    <property type="component" value="Unassembled WGS sequence"/>
</dbReference>
<accession>A0A5C6QDD9</accession>
<keyword evidence="2" id="KW-0812">Transmembrane</keyword>
<dbReference type="RefSeq" id="WP_146789388.1">
    <property type="nucleotide sequence ID" value="NZ_VOLT01000007.1"/>
</dbReference>
<keyword evidence="14" id="KW-1185">Reference proteome</keyword>
<dbReference type="SUPFAM" id="SSF140931">
    <property type="entry name" value="Fic-like"/>
    <property type="match status" value="1"/>
</dbReference>
<comment type="caution">
    <text evidence="13">The sequence shown here is derived from an EMBL/GenBank/DDBJ whole genome shotgun (WGS) entry which is preliminary data.</text>
</comment>
<dbReference type="PANTHER" id="PTHR13504">
    <property type="entry name" value="FIDO DOMAIN-CONTAINING PROTEIN DDB_G0283145"/>
    <property type="match status" value="1"/>
</dbReference>
<keyword evidence="7" id="KW-1133">Transmembrane helix</keyword>
<feature type="site" description="Important for autoinhibition of adenylyltransferase activity" evidence="11">
    <location>
        <position position="105"/>
    </location>
</feature>
<keyword evidence="6 10" id="KW-0067">ATP-binding</keyword>
<keyword evidence="5" id="KW-0802">TPR repeat</keyword>